<protein>
    <submittedName>
        <fullName evidence="1">Peptidase M56</fullName>
    </submittedName>
</protein>
<dbReference type="AlphaFoldDB" id="A0A7X2N029"/>
<sequence>MSRKNKFIVLFLITFCFCAVLTGSYTYFTKAEEMKSFKSDLYKISLKYESTWVKNYNYKERYEGPNGFFQVVASTGINMTVDDIARIDAEHVAKPYGSNPRISKITIDNVEGRLIEPSSDQFSEYQNTAEVVFKSPKSIIINGEVYDYIIIYADKYHINDIAKSVKFIE</sequence>
<dbReference type="Proteomes" id="UP000460287">
    <property type="component" value="Unassembled WGS sequence"/>
</dbReference>
<name>A0A7X2N029_9CLOT</name>
<organism evidence="1 2">
    <name type="scientific">Inconstantimicrobium porci</name>
    <dbReference type="NCBI Taxonomy" id="2652291"/>
    <lineage>
        <taxon>Bacteria</taxon>
        <taxon>Bacillati</taxon>
        <taxon>Bacillota</taxon>
        <taxon>Clostridia</taxon>
        <taxon>Eubacteriales</taxon>
        <taxon>Clostridiaceae</taxon>
        <taxon>Inconstantimicrobium</taxon>
    </lineage>
</organism>
<dbReference type="RefSeq" id="WP_154532106.1">
    <property type="nucleotide sequence ID" value="NZ_JAQXTV010000041.1"/>
</dbReference>
<accession>A0A7X2N029</accession>
<evidence type="ECO:0000313" key="2">
    <source>
        <dbReference type="Proteomes" id="UP000460287"/>
    </source>
</evidence>
<proteinExistence type="predicted"/>
<evidence type="ECO:0000313" key="1">
    <source>
        <dbReference type="EMBL" id="MSR92209.1"/>
    </source>
</evidence>
<dbReference type="EMBL" id="VULX01000025">
    <property type="protein sequence ID" value="MSR92209.1"/>
    <property type="molecule type" value="Genomic_DNA"/>
</dbReference>
<keyword evidence="2" id="KW-1185">Reference proteome</keyword>
<gene>
    <name evidence="1" type="ORF">FYJ33_12590</name>
</gene>
<comment type="caution">
    <text evidence="1">The sequence shown here is derived from an EMBL/GenBank/DDBJ whole genome shotgun (WGS) entry which is preliminary data.</text>
</comment>
<reference evidence="1 2" key="1">
    <citation type="submission" date="2019-08" db="EMBL/GenBank/DDBJ databases">
        <title>In-depth cultivation of the pig gut microbiome towards novel bacterial diversity and tailored functional studies.</title>
        <authorList>
            <person name="Wylensek D."/>
            <person name="Hitch T.C.A."/>
            <person name="Clavel T."/>
        </authorList>
    </citation>
    <scope>NUCLEOTIDE SEQUENCE [LARGE SCALE GENOMIC DNA]</scope>
    <source>
        <strain evidence="1 2">WCA-383-APC-5B</strain>
    </source>
</reference>